<reference evidence="3 4" key="1">
    <citation type="submission" date="2019-09" db="EMBL/GenBank/DDBJ databases">
        <title>Parvibaculum sedimenti sp. nov., isolated from sediment.</title>
        <authorList>
            <person name="Wang Y."/>
        </authorList>
    </citation>
    <scope>NUCLEOTIDE SEQUENCE [LARGE SCALE GENOMIC DNA]</scope>
    <source>
        <strain evidence="3 4">HXT-9</strain>
    </source>
</reference>
<proteinExistence type="inferred from homology"/>
<dbReference type="Proteomes" id="UP000468901">
    <property type="component" value="Unassembled WGS sequence"/>
</dbReference>
<dbReference type="InterPro" id="IPR036777">
    <property type="entry name" value="Channel_Tsx-like_sf"/>
</dbReference>
<dbReference type="Pfam" id="PF03502">
    <property type="entry name" value="Channel_Tsx"/>
    <property type="match status" value="1"/>
</dbReference>
<comment type="caution">
    <text evidence="3">The sequence shown here is derived from an EMBL/GenBank/DDBJ whole genome shotgun (WGS) entry which is preliminary data.</text>
</comment>
<dbReference type="GO" id="GO:0009279">
    <property type="term" value="C:cell outer membrane"/>
    <property type="evidence" value="ECO:0007669"/>
    <property type="project" value="InterPro"/>
</dbReference>
<dbReference type="RefSeq" id="WP_152215034.1">
    <property type="nucleotide sequence ID" value="NZ_WESC01000003.1"/>
</dbReference>
<evidence type="ECO:0000313" key="4">
    <source>
        <dbReference type="Proteomes" id="UP000468901"/>
    </source>
</evidence>
<gene>
    <name evidence="3" type="ORF">F2P47_04825</name>
</gene>
<sequence length="292" mass="31239">MFVTNNGFSKAVGGAIAAGVMSVSLLAGASAQAADWSNTDIQYLYGRGYQDYDKSGNKIDDQAKGVVTIEHADGWSYGDNYFFFDISNPFGGNNGTDGRGKDGKGTVTYGEWSPRLSIGKTFFGKELGFGGIVKDTFLAANFEYSSGDFWARGHSILVGPGFSLDLPGFAFADINFYARKSYRDAMAKDTGLGGQVTIDWLYPFSIGSTSWSFGGFADYAFGEKGGVNIYGGNGTKANSLITQPQLLLDVGALMGAKPGVLKAGIEYDVWINKYGLDGANESNPNVMVMWTF</sequence>
<organism evidence="3 4">
    <name type="scientific">Parvibaculum sedimenti</name>
    <dbReference type="NCBI Taxonomy" id="2608632"/>
    <lineage>
        <taxon>Bacteria</taxon>
        <taxon>Pseudomonadati</taxon>
        <taxon>Pseudomonadota</taxon>
        <taxon>Alphaproteobacteria</taxon>
        <taxon>Hyphomicrobiales</taxon>
        <taxon>Parvibaculaceae</taxon>
        <taxon>Parvibaculum</taxon>
    </lineage>
</organism>
<evidence type="ECO:0000256" key="1">
    <source>
        <dbReference type="ARBA" id="ARBA00008728"/>
    </source>
</evidence>
<dbReference type="InterPro" id="IPR018013">
    <property type="entry name" value="Channel_Tsx-like"/>
</dbReference>
<dbReference type="AlphaFoldDB" id="A0A6N6VL30"/>
<keyword evidence="4" id="KW-1185">Reference proteome</keyword>
<dbReference type="Gene3D" id="2.40.230.20">
    <property type="entry name" value="Nucleoside-specific channel-forming protein, Tsx-like"/>
    <property type="match status" value="1"/>
</dbReference>
<comment type="similarity">
    <text evidence="1">Belongs to the nucleoside-specific channel-forming outer membrane porin (Tsx) (TC 1.B.10) family.</text>
</comment>
<dbReference type="SUPFAM" id="SSF111364">
    <property type="entry name" value="Tsx-like channel"/>
    <property type="match status" value="1"/>
</dbReference>
<feature type="chain" id="PRO_5026972489" evidence="2">
    <location>
        <begin position="34"/>
        <end position="292"/>
    </location>
</feature>
<dbReference type="EMBL" id="WESC01000003">
    <property type="protein sequence ID" value="KAB7741731.1"/>
    <property type="molecule type" value="Genomic_DNA"/>
</dbReference>
<accession>A0A6N6VL30</accession>
<keyword evidence="2" id="KW-0732">Signal</keyword>
<protein>
    <submittedName>
        <fullName evidence="3">DUF5020 domain-containing protein</fullName>
    </submittedName>
</protein>
<feature type="signal peptide" evidence="2">
    <location>
        <begin position="1"/>
        <end position="33"/>
    </location>
</feature>
<name>A0A6N6VL30_9HYPH</name>
<evidence type="ECO:0000313" key="3">
    <source>
        <dbReference type="EMBL" id="KAB7741731.1"/>
    </source>
</evidence>
<evidence type="ECO:0000256" key="2">
    <source>
        <dbReference type="SAM" id="SignalP"/>
    </source>
</evidence>